<proteinExistence type="predicted"/>
<keyword evidence="3" id="KW-1185">Reference proteome</keyword>
<comment type="caution">
    <text evidence="2">The sequence shown here is derived from an EMBL/GenBank/DDBJ whole genome shotgun (WGS) entry which is preliminary data.</text>
</comment>
<sequence>MAALFIQDWRSFLTYTRSLASLSEATSAFALDLVTFQLQDEVKSVANKQAGWHFSACNASIEQVEAFSITDMAIALERQAPTLWCLLGSLLESDPSRARRRARFRDTPSANVRTDGGSGTREDSWDDEDEYWELVGEDLVEAVGQDINAAEDPKPSKRQRRAGVRNRALNPIRRVVIMSILMNSTNQRCNPLASIIGIFLHSTSTPELVIEVLAHAGLSLSLRAIHTMVIKNRVLKLRREWLILP</sequence>
<dbReference type="EMBL" id="JASBNA010000031">
    <property type="protein sequence ID" value="KAK7683367.1"/>
    <property type="molecule type" value="Genomic_DNA"/>
</dbReference>
<dbReference type="Proteomes" id="UP001385951">
    <property type="component" value="Unassembled WGS sequence"/>
</dbReference>
<evidence type="ECO:0000256" key="1">
    <source>
        <dbReference type="SAM" id="MobiDB-lite"/>
    </source>
</evidence>
<organism evidence="2 3">
    <name type="scientific">Cerrena zonata</name>
    <dbReference type="NCBI Taxonomy" id="2478898"/>
    <lineage>
        <taxon>Eukaryota</taxon>
        <taxon>Fungi</taxon>
        <taxon>Dikarya</taxon>
        <taxon>Basidiomycota</taxon>
        <taxon>Agaricomycotina</taxon>
        <taxon>Agaricomycetes</taxon>
        <taxon>Polyporales</taxon>
        <taxon>Cerrenaceae</taxon>
        <taxon>Cerrena</taxon>
    </lineage>
</organism>
<dbReference type="AlphaFoldDB" id="A0AAW0G1E1"/>
<accession>A0AAW0G1E1</accession>
<feature type="region of interest" description="Disordered" evidence="1">
    <location>
        <begin position="101"/>
        <end position="125"/>
    </location>
</feature>
<protein>
    <submittedName>
        <fullName evidence="2">Uncharacterized protein</fullName>
    </submittedName>
</protein>
<evidence type="ECO:0000313" key="3">
    <source>
        <dbReference type="Proteomes" id="UP001385951"/>
    </source>
</evidence>
<reference evidence="2 3" key="1">
    <citation type="submission" date="2022-09" db="EMBL/GenBank/DDBJ databases">
        <authorList>
            <person name="Palmer J.M."/>
        </authorList>
    </citation>
    <scope>NUCLEOTIDE SEQUENCE [LARGE SCALE GENOMIC DNA]</scope>
    <source>
        <strain evidence="2 3">DSM 7382</strain>
    </source>
</reference>
<name>A0AAW0G1E1_9APHY</name>
<gene>
    <name evidence="2" type="ORF">QCA50_013629</name>
</gene>
<evidence type="ECO:0000313" key="2">
    <source>
        <dbReference type="EMBL" id="KAK7683367.1"/>
    </source>
</evidence>